<dbReference type="OrthoDB" id="6359816at2759"/>
<dbReference type="InterPro" id="IPR000210">
    <property type="entry name" value="BTB/POZ_dom"/>
</dbReference>
<organism evidence="2 3">
    <name type="scientific">Caenorhabditis auriculariae</name>
    <dbReference type="NCBI Taxonomy" id="2777116"/>
    <lineage>
        <taxon>Eukaryota</taxon>
        <taxon>Metazoa</taxon>
        <taxon>Ecdysozoa</taxon>
        <taxon>Nematoda</taxon>
        <taxon>Chromadorea</taxon>
        <taxon>Rhabditida</taxon>
        <taxon>Rhabditina</taxon>
        <taxon>Rhabditomorpha</taxon>
        <taxon>Rhabditoidea</taxon>
        <taxon>Rhabditidae</taxon>
        <taxon>Peloderinae</taxon>
        <taxon>Caenorhabditis</taxon>
    </lineage>
</organism>
<dbReference type="EMBL" id="CAJGYM010000090">
    <property type="protein sequence ID" value="CAD6197291.1"/>
    <property type="molecule type" value="Genomic_DNA"/>
</dbReference>
<dbReference type="Gene3D" id="1.25.40.420">
    <property type="match status" value="1"/>
</dbReference>
<proteinExistence type="predicted"/>
<keyword evidence="3" id="KW-1185">Reference proteome</keyword>
<dbReference type="CDD" id="cd18186">
    <property type="entry name" value="BTB_POZ_ZBTB_KLHL-like"/>
    <property type="match status" value="1"/>
</dbReference>
<evidence type="ECO:0000259" key="1">
    <source>
        <dbReference type="PROSITE" id="PS50097"/>
    </source>
</evidence>
<dbReference type="Gene3D" id="3.30.710.10">
    <property type="entry name" value="Potassium Channel Kv1.1, Chain A"/>
    <property type="match status" value="1"/>
</dbReference>
<evidence type="ECO:0000313" key="2">
    <source>
        <dbReference type="EMBL" id="CAD6197291.1"/>
    </source>
</evidence>
<dbReference type="SUPFAM" id="SSF54695">
    <property type="entry name" value="POZ domain"/>
    <property type="match status" value="1"/>
</dbReference>
<protein>
    <recommendedName>
        <fullName evidence="1">BTB domain-containing protein</fullName>
    </recommendedName>
</protein>
<dbReference type="SMART" id="SM00225">
    <property type="entry name" value="BTB"/>
    <property type="match status" value="1"/>
</dbReference>
<accession>A0A8S1HSY3</accession>
<dbReference type="InterPro" id="IPR011333">
    <property type="entry name" value="SKP1/BTB/POZ_sf"/>
</dbReference>
<name>A0A8S1HSY3_9PELO</name>
<dbReference type="Pfam" id="PF00651">
    <property type="entry name" value="BTB"/>
    <property type="match status" value="1"/>
</dbReference>
<dbReference type="PANTHER" id="PTHR24413">
    <property type="entry name" value="SPECKLE-TYPE POZ PROTEIN"/>
    <property type="match status" value="1"/>
</dbReference>
<gene>
    <name evidence="2" type="ORF">CAUJ_LOCUS13200</name>
</gene>
<dbReference type="Proteomes" id="UP000835052">
    <property type="component" value="Unassembled WGS sequence"/>
</dbReference>
<dbReference type="PROSITE" id="PS50097">
    <property type="entry name" value="BTB"/>
    <property type="match status" value="1"/>
</dbReference>
<evidence type="ECO:0000313" key="3">
    <source>
        <dbReference type="Proteomes" id="UP000835052"/>
    </source>
</evidence>
<comment type="caution">
    <text evidence="2">The sequence shown here is derived from an EMBL/GenBank/DDBJ whole genome shotgun (WGS) entry which is preliminary data.</text>
</comment>
<dbReference type="AlphaFoldDB" id="A0A8S1HSY3"/>
<feature type="domain" description="BTB" evidence="1">
    <location>
        <begin position="107"/>
        <end position="175"/>
    </location>
</feature>
<sequence>MDRIPLRLSLTQKAPRGGSSPGLPAKDLDCKSFIRLAAAYATWPVLSEQLCCGTAVSITRLARQKPQIANKNLLDIAICFSFNMSFSKQNFPTNPVLNTMLTEKLHTDFSLRAEGESIEVHKAVLAARSPVLRAMLSHENSKEVQASVLEMEDVEFAVVQQFVDYIYRAKLPSEEPMVKKLLAMAEKYQVNELKTECQNRLVQGLTYGNACFLAVLADFYDCSLLRSKALQLIAESFDDLTSTEGWESFAQKPQLVTDVFVIIFNMRKNGVKQLVTFTIPGSPQFTHTLQNRY</sequence>
<reference evidence="2" key="1">
    <citation type="submission" date="2020-10" db="EMBL/GenBank/DDBJ databases">
        <authorList>
            <person name="Kikuchi T."/>
        </authorList>
    </citation>
    <scope>NUCLEOTIDE SEQUENCE</scope>
    <source>
        <strain evidence="2">NKZ352</strain>
    </source>
</reference>